<name>A0ABR0MZB2_GOSAR</name>
<evidence type="ECO:0000313" key="1">
    <source>
        <dbReference type="EMBL" id="KAK5783433.1"/>
    </source>
</evidence>
<dbReference type="Proteomes" id="UP001358586">
    <property type="component" value="Chromosome 11"/>
</dbReference>
<sequence length="80" mass="9085">MLPGRVPDGMRTIRTLSNVEARSRHQTYPRMIEEVGAQTRASGGIMTSRILHIGAQDRGSRQNQFSVPLLLSERFWLCVF</sequence>
<reference evidence="1 2" key="1">
    <citation type="submission" date="2023-03" db="EMBL/GenBank/DDBJ databases">
        <title>WGS of Gossypium arboreum.</title>
        <authorList>
            <person name="Yu D."/>
        </authorList>
    </citation>
    <scope>NUCLEOTIDE SEQUENCE [LARGE SCALE GENOMIC DNA]</scope>
    <source>
        <tissue evidence="1">Leaf</tissue>
    </source>
</reference>
<keyword evidence="2" id="KW-1185">Reference proteome</keyword>
<proteinExistence type="predicted"/>
<dbReference type="EMBL" id="JARKNE010000011">
    <property type="protein sequence ID" value="KAK5783433.1"/>
    <property type="molecule type" value="Genomic_DNA"/>
</dbReference>
<evidence type="ECO:0000313" key="2">
    <source>
        <dbReference type="Proteomes" id="UP001358586"/>
    </source>
</evidence>
<accession>A0ABR0MZB2</accession>
<comment type="caution">
    <text evidence="1">The sequence shown here is derived from an EMBL/GenBank/DDBJ whole genome shotgun (WGS) entry which is preliminary data.</text>
</comment>
<organism evidence="1 2">
    <name type="scientific">Gossypium arboreum</name>
    <name type="common">Tree cotton</name>
    <name type="synonym">Gossypium nanking</name>
    <dbReference type="NCBI Taxonomy" id="29729"/>
    <lineage>
        <taxon>Eukaryota</taxon>
        <taxon>Viridiplantae</taxon>
        <taxon>Streptophyta</taxon>
        <taxon>Embryophyta</taxon>
        <taxon>Tracheophyta</taxon>
        <taxon>Spermatophyta</taxon>
        <taxon>Magnoliopsida</taxon>
        <taxon>eudicotyledons</taxon>
        <taxon>Gunneridae</taxon>
        <taxon>Pentapetalae</taxon>
        <taxon>rosids</taxon>
        <taxon>malvids</taxon>
        <taxon>Malvales</taxon>
        <taxon>Malvaceae</taxon>
        <taxon>Malvoideae</taxon>
        <taxon>Gossypium</taxon>
    </lineage>
</organism>
<gene>
    <name evidence="1" type="ORF">PVK06_037941</name>
</gene>
<protein>
    <submittedName>
        <fullName evidence="1">Uncharacterized protein</fullName>
    </submittedName>
</protein>